<dbReference type="InterPro" id="IPR001878">
    <property type="entry name" value="Znf_CCHC"/>
</dbReference>
<keyword evidence="6" id="KW-1185">Reference proteome</keyword>
<protein>
    <recommendedName>
        <fullName evidence="4">CCHC-type domain-containing protein</fullName>
    </recommendedName>
</protein>
<organism evidence="5 6">
    <name type="scientific">Amanita thiersii Skay4041</name>
    <dbReference type="NCBI Taxonomy" id="703135"/>
    <lineage>
        <taxon>Eukaryota</taxon>
        <taxon>Fungi</taxon>
        <taxon>Dikarya</taxon>
        <taxon>Basidiomycota</taxon>
        <taxon>Agaricomycotina</taxon>
        <taxon>Agaricomycetes</taxon>
        <taxon>Agaricomycetidae</taxon>
        <taxon>Agaricales</taxon>
        <taxon>Pluteineae</taxon>
        <taxon>Amanitaceae</taxon>
        <taxon>Amanita</taxon>
    </lineage>
</organism>
<proteinExistence type="predicted"/>
<keyword evidence="2" id="KW-0862">Zinc</keyword>
<evidence type="ECO:0000256" key="2">
    <source>
        <dbReference type="PROSITE-ProRule" id="PRU00047"/>
    </source>
</evidence>
<dbReference type="OrthoDB" id="3026227at2759"/>
<dbReference type="AlphaFoldDB" id="A0A2A9N9B4"/>
<evidence type="ECO:0000313" key="5">
    <source>
        <dbReference type="EMBL" id="PFH44761.1"/>
    </source>
</evidence>
<gene>
    <name evidence="5" type="ORF">AMATHDRAFT_109147</name>
</gene>
<evidence type="ECO:0000313" key="6">
    <source>
        <dbReference type="Proteomes" id="UP000242287"/>
    </source>
</evidence>
<feature type="non-terminal residue" evidence="5">
    <location>
        <position position="1"/>
    </location>
</feature>
<dbReference type="STRING" id="703135.A0A2A9N9B4"/>
<name>A0A2A9N9B4_9AGAR</name>
<dbReference type="Gene3D" id="4.10.60.10">
    <property type="entry name" value="Zinc finger, CCHC-type"/>
    <property type="match status" value="1"/>
</dbReference>
<reference evidence="5 6" key="1">
    <citation type="submission" date="2014-02" db="EMBL/GenBank/DDBJ databases">
        <title>Transposable element dynamics among asymbiotic and ectomycorrhizal Amanita fungi.</title>
        <authorList>
            <consortium name="DOE Joint Genome Institute"/>
            <person name="Hess J."/>
            <person name="Skrede I."/>
            <person name="Wolfe B."/>
            <person name="LaButti K."/>
            <person name="Ohm R.A."/>
            <person name="Grigoriev I.V."/>
            <person name="Pringle A."/>
        </authorList>
    </citation>
    <scope>NUCLEOTIDE SEQUENCE [LARGE SCALE GENOMIC DNA]</scope>
    <source>
        <strain evidence="5 6">SKay4041</strain>
    </source>
</reference>
<keyword evidence="1" id="KW-0507">mRNA processing</keyword>
<accession>A0A2A9N9B4</accession>
<keyword evidence="2" id="KW-0863">Zinc-finger</keyword>
<evidence type="ECO:0000259" key="4">
    <source>
        <dbReference type="PROSITE" id="PS50158"/>
    </source>
</evidence>
<keyword evidence="2" id="KW-0479">Metal-binding</keyword>
<dbReference type="InterPro" id="IPR036875">
    <property type="entry name" value="Znf_CCHC_sf"/>
</dbReference>
<feature type="non-terminal residue" evidence="5">
    <location>
        <position position="146"/>
    </location>
</feature>
<feature type="domain" description="CCHC-type" evidence="4">
    <location>
        <begin position="132"/>
        <end position="146"/>
    </location>
</feature>
<dbReference type="GO" id="GO:0003676">
    <property type="term" value="F:nucleic acid binding"/>
    <property type="evidence" value="ECO:0007669"/>
    <property type="project" value="InterPro"/>
</dbReference>
<feature type="region of interest" description="Disordered" evidence="3">
    <location>
        <begin position="91"/>
        <end position="112"/>
    </location>
</feature>
<dbReference type="GO" id="GO:0008270">
    <property type="term" value="F:zinc ion binding"/>
    <property type="evidence" value="ECO:0007669"/>
    <property type="project" value="UniProtKB-KW"/>
</dbReference>
<dbReference type="GO" id="GO:0006397">
    <property type="term" value="P:mRNA processing"/>
    <property type="evidence" value="ECO:0007669"/>
    <property type="project" value="UniProtKB-KW"/>
</dbReference>
<dbReference type="PROSITE" id="PS50158">
    <property type="entry name" value="ZF_CCHC"/>
    <property type="match status" value="1"/>
</dbReference>
<dbReference type="SUPFAM" id="SSF57756">
    <property type="entry name" value="Retrovirus zinc finger-like domains"/>
    <property type="match status" value="1"/>
</dbReference>
<dbReference type="Proteomes" id="UP000242287">
    <property type="component" value="Unassembled WGS sequence"/>
</dbReference>
<evidence type="ECO:0000256" key="3">
    <source>
        <dbReference type="SAM" id="MobiDB-lite"/>
    </source>
</evidence>
<sequence>KQATAIQEIMTIKQGNKPGKEHVQLFKQCYMHSGFGETAGIHKFKCLLNSPLLDKLMAVPELPTALEKWYDLTVRLDRQWRQAIAEKKTFTAKSGKGETGTNTLPPVLPAGNNWQNCDPNTMDIDHNRAEKRCFNCSQIGHFARNC</sequence>
<dbReference type="Pfam" id="PF00098">
    <property type="entry name" value="zf-CCHC"/>
    <property type="match status" value="1"/>
</dbReference>
<evidence type="ECO:0000256" key="1">
    <source>
        <dbReference type="ARBA" id="ARBA00022664"/>
    </source>
</evidence>
<dbReference type="EMBL" id="KZ302916">
    <property type="protein sequence ID" value="PFH44761.1"/>
    <property type="molecule type" value="Genomic_DNA"/>
</dbReference>